<organism evidence="1 2">
    <name type="scientific">Gimesia chilikensis</name>
    <dbReference type="NCBI Taxonomy" id="2605989"/>
    <lineage>
        <taxon>Bacteria</taxon>
        <taxon>Pseudomonadati</taxon>
        <taxon>Planctomycetota</taxon>
        <taxon>Planctomycetia</taxon>
        <taxon>Planctomycetales</taxon>
        <taxon>Planctomycetaceae</taxon>
        <taxon>Gimesia</taxon>
    </lineage>
</organism>
<dbReference type="Proteomes" id="UP000320421">
    <property type="component" value="Chromosome"/>
</dbReference>
<proteinExistence type="predicted"/>
<reference evidence="1 2" key="1">
    <citation type="submission" date="2019-02" db="EMBL/GenBank/DDBJ databases">
        <title>Deep-cultivation of Planctomycetes and their phenomic and genomic characterization uncovers novel biology.</title>
        <authorList>
            <person name="Wiegand S."/>
            <person name="Jogler M."/>
            <person name="Boedeker C."/>
            <person name="Pinto D."/>
            <person name="Vollmers J."/>
            <person name="Rivas-Marin E."/>
            <person name="Kohn T."/>
            <person name="Peeters S.H."/>
            <person name="Heuer A."/>
            <person name="Rast P."/>
            <person name="Oberbeckmann S."/>
            <person name="Bunk B."/>
            <person name="Jeske O."/>
            <person name="Meyerdierks A."/>
            <person name="Storesund J.E."/>
            <person name="Kallscheuer N."/>
            <person name="Luecker S."/>
            <person name="Lage O.M."/>
            <person name="Pohl T."/>
            <person name="Merkel B.J."/>
            <person name="Hornburger P."/>
            <person name="Mueller R.-W."/>
            <person name="Bruemmer F."/>
            <person name="Labrenz M."/>
            <person name="Spormann A.M."/>
            <person name="Op den Camp H."/>
            <person name="Overmann J."/>
            <person name="Amann R."/>
            <person name="Jetten M.S.M."/>
            <person name="Mascher T."/>
            <person name="Medema M.H."/>
            <person name="Devos D.P."/>
            <person name="Kaster A.-K."/>
            <person name="Ovreas L."/>
            <person name="Rohde M."/>
            <person name="Galperin M.Y."/>
            <person name="Jogler C."/>
        </authorList>
    </citation>
    <scope>NUCLEOTIDE SEQUENCE [LARGE SCALE GENOMIC DNA]</scope>
    <source>
        <strain evidence="1 2">HG66A1</strain>
    </source>
</reference>
<name>A0A517PQM4_9PLAN</name>
<protein>
    <submittedName>
        <fullName evidence="1">Uncharacterized protein</fullName>
    </submittedName>
</protein>
<accession>A0A517PQM4</accession>
<evidence type="ECO:0000313" key="1">
    <source>
        <dbReference type="EMBL" id="QDT21685.1"/>
    </source>
</evidence>
<gene>
    <name evidence="1" type="ORF">HG66A1_34880</name>
</gene>
<dbReference type="AlphaFoldDB" id="A0A517PQM4"/>
<dbReference type="EMBL" id="CP036266">
    <property type="protein sequence ID" value="QDT21685.1"/>
    <property type="molecule type" value="Genomic_DNA"/>
</dbReference>
<keyword evidence="2" id="KW-1185">Reference proteome</keyword>
<evidence type="ECO:0000313" key="2">
    <source>
        <dbReference type="Proteomes" id="UP000320421"/>
    </source>
</evidence>
<sequence length="89" mass="10600">MAYTFLLRHQMDHSLKQRLKILVVSDTSLQFVIEELRQVKSEGFQQEKVRTTLEGLRQECKTEKEEDRILELLDFVTGFCAPDNRIWEN</sequence>